<dbReference type="EMBL" id="LJUJ01000002">
    <property type="protein sequence ID" value="KPK64507.1"/>
    <property type="molecule type" value="Genomic_DNA"/>
</dbReference>
<dbReference type="AlphaFoldDB" id="A0A0S8FX59"/>
<dbReference type="InterPro" id="IPR029044">
    <property type="entry name" value="Nucleotide-diphossugar_trans"/>
</dbReference>
<evidence type="ECO:0000256" key="1">
    <source>
        <dbReference type="SAM" id="SignalP"/>
    </source>
</evidence>
<organism evidence="2 3">
    <name type="scientific">candidate division WOR_3 bacterium SM23_42</name>
    <dbReference type="NCBI Taxonomy" id="1703779"/>
    <lineage>
        <taxon>Bacteria</taxon>
        <taxon>Bacteria division WOR-3</taxon>
    </lineage>
</organism>
<name>A0A0S8FX59_UNCW3</name>
<dbReference type="SUPFAM" id="SSF53448">
    <property type="entry name" value="Nucleotide-diphospho-sugar transferases"/>
    <property type="match status" value="1"/>
</dbReference>
<sequence>MLTILPLAIIFCSLASVENMASREKSVFTTVVYPTQWSETNTLLLVESIRNFGGALAQNPIWCLVPQYGKQLSTNFKDRIIKLDVTILPFEIDSDVVRFFFAGDIRAAALAESLAIGQTDLLIWLSSNTIVLQEPTAFVLPHERSLGYRPVHHINIGSPCDEDPDVFWTLTYQYCKVPKDRIFPMQTHVDDLTIRPYFNAGIIVTRPEKQLFKTWRDVFFEVYQNPKVQEIYQQDKRYTIFIHQAILSGTILATFTLEDLYELPRTYNYPIHLHADDATAHRPTCLDDLVTIRHEGFYQDPNWKQTMPASDSLKEWLAEKLRQ</sequence>
<feature type="signal peptide" evidence="1">
    <location>
        <begin position="1"/>
        <end position="21"/>
    </location>
</feature>
<comment type="caution">
    <text evidence="2">The sequence shown here is derived from an EMBL/GenBank/DDBJ whole genome shotgun (WGS) entry which is preliminary data.</text>
</comment>
<proteinExistence type="predicted"/>
<dbReference type="Proteomes" id="UP000051373">
    <property type="component" value="Unassembled WGS sequence"/>
</dbReference>
<accession>A0A0S8FX59</accession>
<evidence type="ECO:0000313" key="3">
    <source>
        <dbReference type="Proteomes" id="UP000051373"/>
    </source>
</evidence>
<dbReference type="STRING" id="1703779.AMJ83_02010"/>
<reference evidence="2 3" key="1">
    <citation type="journal article" date="2015" name="Microbiome">
        <title>Genomic resolution of linkages in carbon, nitrogen, and sulfur cycling among widespread estuary sediment bacteria.</title>
        <authorList>
            <person name="Baker B.J."/>
            <person name="Lazar C.S."/>
            <person name="Teske A.P."/>
            <person name="Dick G.J."/>
        </authorList>
    </citation>
    <scope>NUCLEOTIDE SEQUENCE [LARGE SCALE GENOMIC DNA]</scope>
    <source>
        <strain evidence="2">SM23_42</strain>
    </source>
</reference>
<evidence type="ECO:0000313" key="2">
    <source>
        <dbReference type="EMBL" id="KPK64507.1"/>
    </source>
</evidence>
<protein>
    <submittedName>
        <fullName evidence="2">Uncharacterized protein</fullName>
    </submittedName>
</protein>
<gene>
    <name evidence="2" type="ORF">AMJ83_02010</name>
</gene>
<keyword evidence="1" id="KW-0732">Signal</keyword>
<feature type="chain" id="PRO_5006646495" evidence="1">
    <location>
        <begin position="22"/>
        <end position="323"/>
    </location>
</feature>